<evidence type="ECO:0008006" key="3">
    <source>
        <dbReference type="Google" id="ProtNLM"/>
    </source>
</evidence>
<keyword evidence="2" id="KW-1185">Reference proteome</keyword>
<dbReference type="RefSeq" id="WP_189624676.1">
    <property type="nucleotide sequence ID" value="NZ_BNAF01000001.1"/>
</dbReference>
<evidence type="ECO:0000313" key="2">
    <source>
        <dbReference type="Proteomes" id="UP000620550"/>
    </source>
</evidence>
<evidence type="ECO:0000313" key="1">
    <source>
        <dbReference type="EMBL" id="GHE23170.1"/>
    </source>
</evidence>
<sequence>MKQTANRQTDAAAQMAKFSKNKQIPKIIELQILMALSHYPELQDTRIKFVFTQKLKGSVMAARPVVASLLGPRNKRIYEILISPVFKLQHSIEPIHQVDDDVLVGWIGHELGHILDYESRNTWSVAKFGMLYWLSKRYIRKAERVADTFAVNRGMGRFILATKRFILGHSGLSPRYKDKIAALYLSPDDIVKLVKELEQKPTTQREAIMYEEVSEQSKITLGSDN</sequence>
<dbReference type="EMBL" id="BNAF01000001">
    <property type="protein sequence ID" value="GHE23170.1"/>
    <property type="molecule type" value="Genomic_DNA"/>
</dbReference>
<gene>
    <name evidence="1" type="ORF">GCM10017764_01380</name>
</gene>
<comment type="caution">
    <text evidence="1">The sequence shown here is derived from an EMBL/GenBank/DDBJ whole genome shotgun (WGS) entry which is preliminary data.</text>
</comment>
<dbReference type="Proteomes" id="UP000620550">
    <property type="component" value="Unassembled WGS sequence"/>
</dbReference>
<name>A0ABQ3HPI8_9SPHI</name>
<organism evidence="1 2">
    <name type="scientific">Sphingobacterium griseoflavum</name>
    <dbReference type="NCBI Taxonomy" id="1474952"/>
    <lineage>
        <taxon>Bacteria</taxon>
        <taxon>Pseudomonadati</taxon>
        <taxon>Bacteroidota</taxon>
        <taxon>Sphingobacteriia</taxon>
        <taxon>Sphingobacteriales</taxon>
        <taxon>Sphingobacteriaceae</taxon>
        <taxon>Sphingobacterium</taxon>
    </lineage>
</organism>
<reference evidence="2" key="1">
    <citation type="journal article" date="2019" name="Int. J. Syst. Evol. Microbiol.">
        <title>The Global Catalogue of Microorganisms (GCM) 10K type strain sequencing project: providing services to taxonomists for standard genome sequencing and annotation.</title>
        <authorList>
            <consortium name="The Broad Institute Genomics Platform"/>
            <consortium name="The Broad Institute Genome Sequencing Center for Infectious Disease"/>
            <person name="Wu L."/>
            <person name="Ma J."/>
        </authorList>
    </citation>
    <scope>NUCLEOTIDE SEQUENCE [LARGE SCALE GENOMIC DNA]</scope>
    <source>
        <strain evidence="2">CGMCC 1.12966</strain>
    </source>
</reference>
<accession>A0ABQ3HPI8</accession>
<proteinExistence type="predicted"/>
<protein>
    <recommendedName>
        <fullName evidence="3">Peptidase M48 domain-containing protein</fullName>
    </recommendedName>
</protein>